<name>A0AA35W6T4_GEOBA</name>
<keyword evidence="12" id="KW-0808">Transferase</keyword>
<dbReference type="PROSITE" id="PS50222">
    <property type="entry name" value="EF_HAND_2"/>
    <property type="match status" value="1"/>
</dbReference>
<dbReference type="PANTHER" id="PTHR48052:SF5">
    <property type="entry name" value="MDIS1-INTERACTING RECEPTOR LIKE KINASE 2-LIKE"/>
    <property type="match status" value="1"/>
</dbReference>
<dbReference type="InterPro" id="IPR032675">
    <property type="entry name" value="LRR_dom_sf"/>
</dbReference>
<dbReference type="GO" id="GO:0016301">
    <property type="term" value="F:kinase activity"/>
    <property type="evidence" value="ECO:0007669"/>
    <property type="project" value="UniProtKB-KW"/>
</dbReference>
<dbReference type="InterPro" id="IPR055414">
    <property type="entry name" value="LRR_R13L4/SHOC2-like"/>
</dbReference>
<keyword evidence="6" id="KW-1133">Transmembrane helix</keyword>
<keyword evidence="5" id="KW-0677">Repeat</keyword>
<evidence type="ECO:0000256" key="8">
    <source>
        <dbReference type="ARBA" id="ARBA00023170"/>
    </source>
</evidence>
<evidence type="ECO:0000256" key="3">
    <source>
        <dbReference type="ARBA" id="ARBA00022692"/>
    </source>
</evidence>
<dbReference type="InterPro" id="IPR025883">
    <property type="entry name" value="Cadherin-like_domain"/>
</dbReference>
<keyword evidence="3" id="KW-0812">Transmembrane</keyword>
<keyword evidence="12" id="KW-0418">Kinase</keyword>
<dbReference type="PANTHER" id="PTHR48052">
    <property type="entry name" value="UNNAMED PRODUCT"/>
    <property type="match status" value="1"/>
</dbReference>
<evidence type="ECO:0000256" key="6">
    <source>
        <dbReference type="ARBA" id="ARBA00022989"/>
    </source>
</evidence>
<dbReference type="GO" id="GO:0005509">
    <property type="term" value="F:calcium ion binding"/>
    <property type="evidence" value="ECO:0007669"/>
    <property type="project" value="InterPro"/>
</dbReference>
<keyword evidence="9" id="KW-0325">Glycoprotein</keyword>
<proteinExistence type="predicted"/>
<dbReference type="AlphaFoldDB" id="A0AA35W6T4"/>
<evidence type="ECO:0000256" key="10">
    <source>
        <dbReference type="ARBA" id="ARBA00037847"/>
    </source>
</evidence>
<accession>A0AA35W6T4</accession>
<reference evidence="12" key="1">
    <citation type="submission" date="2023-03" db="EMBL/GenBank/DDBJ databases">
        <authorList>
            <person name="Steffen K."/>
            <person name="Cardenas P."/>
        </authorList>
    </citation>
    <scope>NUCLEOTIDE SEQUENCE</scope>
</reference>
<dbReference type="GO" id="GO:0012505">
    <property type="term" value="C:endomembrane system"/>
    <property type="evidence" value="ECO:0007669"/>
    <property type="project" value="UniProtKB-SubCell"/>
</dbReference>
<protein>
    <submittedName>
        <fullName evidence="12">LRR receptor-like serine/threonine-protein kinase RCH1</fullName>
    </submittedName>
</protein>
<gene>
    <name evidence="12" type="ORF">GBAR_LOCUS6798</name>
</gene>
<keyword evidence="7" id="KW-0472">Membrane</keyword>
<evidence type="ECO:0000256" key="5">
    <source>
        <dbReference type="ARBA" id="ARBA00022737"/>
    </source>
</evidence>
<dbReference type="PRINTS" id="PR00019">
    <property type="entry name" value="LEURICHRPT"/>
</dbReference>
<evidence type="ECO:0000256" key="9">
    <source>
        <dbReference type="ARBA" id="ARBA00023180"/>
    </source>
</evidence>
<evidence type="ECO:0000313" key="12">
    <source>
        <dbReference type="EMBL" id="CAI8010313.1"/>
    </source>
</evidence>
<evidence type="ECO:0000313" key="13">
    <source>
        <dbReference type="Proteomes" id="UP001174909"/>
    </source>
</evidence>
<keyword evidence="4" id="KW-0732">Signal</keyword>
<evidence type="ECO:0000259" key="11">
    <source>
        <dbReference type="PROSITE" id="PS50222"/>
    </source>
</evidence>
<sequence>MRDCSNDGALTTLAGGPELLTDCDALLSLRDDLAGSAGLNWTAGLALHRWDGVTLGGNPRRVVKLELGGKGLAGQIPSGLGGLTGLRELDLSDNDLTGSIPSELGNLTALTELRLNKNELTGWIPTELGSLTGLAVLDLSENNLTGNMPSELGSLNQLVKLYLEQNRFTGEIPSWLGDLQALEELYISQNGFTGCIPKELRNLTDHDLAVAGLPFCDVLLSGLSISPGTLTPQFDPYRTEYTADATASRTTFTATNDNGATVGFLDVNSTALADADGASAGHQLDLAEGDTTIKVTVVSQDQAAHRTYTIVVTLDDVVGRYDKDGDGAISKDEAITAVIDYFNGIITKEEAITVIIAYFSS</sequence>
<keyword evidence="8 12" id="KW-0675">Receptor</keyword>
<dbReference type="FunFam" id="3.80.10.10:FF:000400">
    <property type="entry name" value="Nuclear pore complex protein NUP107"/>
    <property type="match status" value="1"/>
</dbReference>
<evidence type="ECO:0000256" key="2">
    <source>
        <dbReference type="ARBA" id="ARBA00022475"/>
    </source>
</evidence>
<dbReference type="InterPro" id="IPR001611">
    <property type="entry name" value="Leu-rich_rpt"/>
</dbReference>
<dbReference type="EMBL" id="CASHTH010001025">
    <property type="protein sequence ID" value="CAI8010313.1"/>
    <property type="molecule type" value="Genomic_DNA"/>
</dbReference>
<evidence type="ECO:0000256" key="7">
    <source>
        <dbReference type="ARBA" id="ARBA00023136"/>
    </source>
</evidence>
<comment type="subcellular location">
    <subcellularLocation>
        <location evidence="1">Cell membrane</location>
    </subcellularLocation>
    <subcellularLocation>
        <location evidence="10">Endomembrane system</location>
        <topology evidence="10">Single-pass membrane protein</topology>
    </subcellularLocation>
</comment>
<dbReference type="Pfam" id="PF23598">
    <property type="entry name" value="LRR_14"/>
    <property type="match status" value="1"/>
</dbReference>
<dbReference type="Pfam" id="PF12733">
    <property type="entry name" value="Cadherin-like"/>
    <property type="match status" value="1"/>
</dbReference>
<evidence type="ECO:0000256" key="1">
    <source>
        <dbReference type="ARBA" id="ARBA00004236"/>
    </source>
</evidence>
<feature type="domain" description="EF-hand" evidence="11">
    <location>
        <begin position="309"/>
        <end position="344"/>
    </location>
</feature>
<dbReference type="Proteomes" id="UP001174909">
    <property type="component" value="Unassembled WGS sequence"/>
</dbReference>
<comment type="caution">
    <text evidence="12">The sequence shown here is derived from an EMBL/GenBank/DDBJ whole genome shotgun (WGS) entry which is preliminary data.</text>
</comment>
<organism evidence="12 13">
    <name type="scientific">Geodia barretti</name>
    <name type="common">Barrett's horny sponge</name>
    <dbReference type="NCBI Taxonomy" id="519541"/>
    <lineage>
        <taxon>Eukaryota</taxon>
        <taxon>Metazoa</taxon>
        <taxon>Porifera</taxon>
        <taxon>Demospongiae</taxon>
        <taxon>Heteroscleromorpha</taxon>
        <taxon>Tetractinellida</taxon>
        <taxon>Astrophorina</taxon>
        <taxon>Geodiidae</taxon>
        <taxon>Geodia</taxon>
    </lineage>
</organism>
<dbReference type="GO" id="GO:0005886">
    <property type="term" value="C:plasma membrane"/>
    <property type="evidence" value="ECO:0007669"/>
    <property type="project" value="UniProtKB-SubCell"/>
</dbReference>
<keyword evidence="2" id="KW-1003">Cell membrane</keyword>
<dbReference type="PROSITE" id="PS51450">
    <property type="entry name" value="LRR"/>
    <property type="match status" value="1"/>
</dbReference>
<dbReference type="SUPFAM" id="SSF52058">
    <property type="entry name" value="L domain-like"/>
    <property type="match status" value="1"/>
</dbReference>
<keyword evidence="13" id="KW-1185">Reference proteome</keyword>
<dbReference type="Gene3D" id="3.80.10.10">
    <property type="entry name" value="Ribonuclease Inhibitor"/>
    <property type="match status" value="2"/>
</dbReference>
<dbReference type="InterPro" id="IPR002048">
    <property type="entry name" value="EF_hand_dom"/>
</dbReference>
<evidence type="ECO:0000256" key="4">
    <source>
        <dbReference type="ARBA" id="ARBA00022729"/>
    </source>
</evidence>